<dbReference type="InterPro" id="IPR036249">
    <property type="entry name" value="Thioredoxin-like_sf"/>
</dbReference>
<dbReference type="Gene3D" id="3.40.30.10">
    <property type="entry name" value="Glutaredoxin"/>
    <property type="match status" value="1"/>
</dbReference>
<feature type="chain" id="PRO_5014967180" description="Thioredoxin domain-containing protein" evidence="2">
    <location>
        <begin position="26"/>
        <end position="413"/>
    </location>
</feature>
<evidence type="ECO:0000313" key="3">
    <source>
        <dbReference type="EMBL" id="PIT93467.1"/>
    </source>
</evidence>
<feature type="transmembrane region" description="Helical" evidence="1">
    <location>
        <begin position="181"/>
        <end position="208"/>
    </location>
</feature>
<dbReference type="EMBL" id="PFAS01000074">
    <property type="protein sequence ID" value="PIT93467.1"/>
    <property type="molecule type" value="Genomic_DNA"/>
</dbReference>
<comment type="caution">
    <text evidence="3">The sequence shown here is derived from an EMBL/GenBank/DDBJ whole genome shotgun (WGS) entry which is preliminary data.</text>
</comment>
<keyword evidence="1" id="KW-1133">Transmembrane helix</keyword>
<reference evidence="4" key="1">
    <citation type="submission" date="2017-09" db="EMBL/GenBank/DDBJ databases">
        <title>Depth-based differentiation of microbial function through sediment-hosted aquifers and enrichment of novel symbionts in the deep terrestrial subsurface.</title>
        <authorList>
            <person name="Probst A.J."/>
            <person name="Ladd B."/>
            <person name="Jarett J.K."/>
            <person name="Geller-Mcgrath D.E."/>
            <person name="Sieber C.M.K."/>
            <person name="Emerson J.B."/>
            <person name="Anantharaman K."/>
            <person name="Thomas B.C."/>
            <person name="Malmstrom R."/>
            <person name="Stieglmeier M."/>
            <person name="Klingl A."/>
            <person name="Woyke T."/>
            <person name="Ryan C.M."/>
            <person name="Banfield J.F."/>
        </authorList>
    </citation>
    <scope>NUCLEOTIDE SEQUENCE [LARGE SCALE GENOMIC DNA]</scope>
</reference>
<evidence type="ECO:0000313" key="4">
    <source>
        <dbReference type="Proteomes" id="UP000229335"/>
    </source>
</evidence>
<evidence type="ECO:0008006" key="5">
    <source>
        <dbReference type="Google" id="ProtNLM"/>
    </source>
</evidence>
<feature type="transmembrane region" description="Helical" evidence="1">
    <location>
        <begin position="351"/>
        <end position="375"/>
    </location>
</feature>
<dbReference type="Proteomes" id="UP000229335">
    <property type="component" value="Unassembled WGS sequence"/>
</dbReference>
<dbReference type="SUPFAM" id="SSF52833">
    <property type="entry name" value="Thioredoxin-like"/>
    <property type="match status" value="1"/>
</dbReference>
<gene>
    <name evidence="3" type="ORF">COU00_04105</name>
</gene>
<dbReference type="CDD" id="cd01659">
    <property type="entry name" value="TRX_superfamily"/>
    <property type="match status" value="1"/>
</dbReference>
<protein>
    <recommendedName>
        <fullName evidence="5">Thioredoxin domain-containing protein</fullName>
    </recommendedName>
</protein>
<keyword evidence="2" id="KW-0732">Signal</keyword>
<feature type="transmembrane region" description="Helical" evidence="1">
    <location>
        <begin position="306"/>
        <end position="331"/>
    </location>
</feature>
<organism evidence="3 4">
    <name type="scientific">Candidatus Falkowbacteria bacterium CG10_big_fil_rev_8_21_14_0_10_43_11</name>
    <dbReference type="NCBI Taxonomy" id="1974568"/>
    <lineage>
        <taxon>Bacteria</taxon>
        <taxon>Candidatus Falkowiibacteriota</taxon>
    </lineage>
</organism>
<proteinExistence type="predicted"/>
<feature type="transmembrane region" description="Helical" evidence="1">
    <location>
        <begin position="245"/>
        <end position="269"/>
    </location>
</feature>
<feature type="transmembrane region" description="Helical" evidence="1">
    <location>
        <begin position="387"/>
        <end position="412"/>
    </location>
</feature>
<accession>A0A2M6WL00</accession>
<evidence type="ECO:0000256" key="1">
    <source>
        <dbReference type="SAM" id="Phobius"/>
    </source>
</evidence>
<dbReference type="AlphaFoldDB" id="A0A2M6WL00"/>
<name>A0A2M6WL00_9BACT</name>
<feature type="transmembrane region" description="Helical" evidence="1">
    <location>
        <begin position="220"/>
        <end position="239"/>
    </location>
</feature>
<feature type="signal peptide" evidence="2">
    <location>
        <begin position="1"/>
        <end position="25"/>
    </location>
</feature>
<evidence type="ECO:0000256" key="2">
    <source>
        <dbReference type="SAM" id="SignalP"/>
    </source>
</evidence>
<keyword evidence="1" id="KW-0812">Transmembrane</keyword>
<sequence>MFTYLKKVMILPLLLFFLFPSIVLAQTASKPVNIYFFYGDGCPHCATEEAFLKKLESERPNVSVHRFEVWYNRDNAALISSIIQKFNFNLKASSVPITFIGGQAISGYYTDETTGVQIAQGVDYFQAAGDPNYIGQAIADENGNNNTAGDKNLIIYNDSASESKPKTISLPFVGQINAQNFSLGALSVIIGFIDGFNPCAMWVLVFLISLMLGMKNRRRMWAIGLTFIVTSGIVYLMFMTAWLNVFLFVGFLFWIRLGIGLVAIASGAYQLREFYKNREGTCTVASESKRQKIMNQIKSIIAEKSFFLAFIGVIGLAVAVNMVELVCSAGLPAIYTSILSAAQLPVWKYYGYLLIYILLYMLDDIMVFTVAMVTLRIVGITKKYVRFANLAGGIIILIIGILLIFKPAWLLFG</sequence>
<keyword evidence="1" id="KW-0472">Membrane</keyword>